<dbReference type="Proteomes" id="UP001258181">
    <property type="component" value="Unassembled WGS sequence"/>
</dbReference>
<dbReference type="EMBL" id="JAVDWA010000007">
    <property type="protein sequence ID" value="MDR7074402.1"/>
    <property type="molecule type" value="Genomic_DNA"/>
</dbReference>
<keyword evidence="3" id="KW-1185">Reference proteome</keyword>
<evidence type="ECO:0000259" key="1">
    <source>
        <dbReference type="Pfam" id="PF22289"/>
    </source>
</evidence>
<evidence type="ECO:0000313" key="3">
    <source>
        <dbReference type="Proteomes" id="UP001258181"/>
    </source>
</evidence>
<dbReference type="RefSeq" id="WP_310261290.1">
    <property type="nucleotide sequence ID" value="NZ_JAVDWA010000007.1"/>
</dbReference>
<name>A0ABU1U4K6_9BACL</name>
<accession>A0ABU1U4K6</accession>
<comment type="caution">
    <text evidence="2">The sequence shown here is derived from an EMBL/GenBank/DDBJ whole genome shotgun (WGS) entry which is preliminary data.</text>
</comment>
<protein>
    <recommendedName>
        <fullName evidence="1">Dimethylamine monooxygenase subunit DmmA-like C-terminal domain-containing protein</fullName>
    </recommendedName>
</protein>
<sequence>MTHDAVFIENKRKYLFCADQHGMKLLSDVMEQSSEKEFFRFEEEPDWTSFTSFLEKQKIGSYLYVSLPKSEIYQARVLAEKLGFSEETAQFIGYGENVVRVFCSRCHSINKTVEEQREILCQQCVLELSISDHYSKKHNAYLGYAAKL</sequence>
<dbReference type="InterPro" id="IPR048037">
    <property type="entry name" value="DmmA-like_C"/>
</dbReference>
<dbReference type="Pfam" id="PF22289">
    <property type="entry name" value="DmmA-like_C"/>
    <property type="match status" value="1"/>
</dbReference>
<dbReference type="NCBIfam" id="NF041259">
    <property type="entry name" value="mono_DmmA_fam"/>
    <property type="match status" value="1"/>
</dbReference>
<reference evidence="2 3" key="1">
    <citation type="submission" date="2023-07" db="EMBL/GenBank/DDBJ databases">
        <title>Sorghum-associated microbial communities from plants grown in Nebraska, USA.</title>
        <authorList>
            <person name="Schachtman D."/>
        </authorList>
    </citation>
    <scope>NUCLEOTIDE SEQUENCE [LARGE SCALE GENOMIC DNA]</scope>
    <source>
        <strain evidence="2 3">BE211</strain>
    </source>
</reference>
<proteinExistence type="predicted"/>
<evidence type="ECO:0000313" key="2">
    <source>
        <dbReference type="EMBL" id="MDR7074402.1"/>
    </source>
</evidence>
<gene>
    <name evidence="2" type="ORF">J2X07_003398</name>
</gene>
<feature type="domain" description="Dimethylamine monooxygenase subunit DmmA-like C-terminal" evidence="1">
    <location>
        <begin position="100"/>
        <end position="143"/>
    </location>
</feature>
<organism evidence="2 3">
    <name type="scientific">Fictibacillus barbaricus</name>
    <dbReference type="NCBI Taxonomy" id="182136"/>
    <lineage>
        <taxon>Bacteria</taxon>
        <taxon>Bacillati</taxon>
        <taxon>Bacillota</taxon>
        <taxon>Bacilli</taxon>
        <taxon>Bacillales</taxon>
        <taxon>Fictibacillaceae</taxon>
        <taxon>Fictibacillus</taxon>
    </lineage>
</organism>